<keyword evidence="2" id="KW-1185">Reference proteome</keyword>
<dbReference type="EMBL" id="KI669095">
    <property type="protein sequence ID" value="ETN69543.1"/>
    <property type="molecule type" value="Genomic_DNA"/>
</dbReference>
<gene>
    <name evidence="1" type="ORF">NECAME_15244</name>
</gene>
<organism evidence="1 2">
    <name type="scientific">Necator americanus</name>
    <name type="common">Human hookworm</name>
    <dbReference type="NCBI Taxonomy" id="51031"/>
    <lineage>
        <taxon>Eukaryota</taxon>
        <taxon>Metazoa</taxon>
        <taxon>Ecdysozoa</taxon>
        <taxon>Nematoda</taxon>
        <taxon>Chromadorea</taxon>
        <taxon>Rhabditida</taxon>
        <taxon>Rhabditina</taxon>
        <taxon>Rhabditomorpha</taxon>
        <taxon>Strongyloidea</taxon>
        <taxon>Ancylostomatidae</taxon>
        <taxon>Bunostominae</taxon>
        <taxon>Necator</taxon>
    </lineage>
</organism>
<proteinExistence type="predicted"/>
<dbReference type="AlphaFoldDB" id="W2SIZ4"/>
<protein>
    <submittedName>
        <fullName evidence="1">Uncharacterized protein</fullName>
    </submittedName>
</protein>
<dbReference type="KEGG" id="nai:NECAME_15244"/>
<reference evidence="2" key="1">
    <citation type="journal article" date="2014" name="Nat. Genet.">
        <title>Genome of the human hookworm Necator americanus.</title>
        <authorList>
            <person name="Tang Y.T."/>
            <person name="Gao X."/>
            <person name="Rosa B.A."/>
            <person name="Abubucker S."/>
            <person name="Hallsworth-Pepin K."/>
            <person name="Martin J."/>
            <person name="Tyagi R."/>
            <person name="Heizer E."/>
            <person name="Zhang X."/>
            <person name="Bhonagiri-Palsikar V."/>
            <person name="Minx P."/>
            <person name="Warren W.C."/>
            <person name="Wang Q."/>
            <person name="Zhan B."/>
            <person name="Hotez P.J."/>
            <person name="Sternberg P.W."/>
            <person name="Dougall A."/>
            <person name="Gaze S.T."/>
            <person name="Mulvenna J."/>
            <person name="Sotillo J."/>
            <person name="Ranganathan S."/>
            <person name="Rabelo E.M."/>
            <person name="Wilson R.K."/>
            <person name="Felgner P.L."/>
            <person name="Bethony J."/>
            <person name="Hawdon J.M."/>
            <person name="Gasser R.B."/>
            <person name="Loukas A."/>
            <person name="Mitreva M."/>
        </authorList>
    </citation>
    <scope>NUCLEOTIDE SEQUENCE [LARGE SCALE GENOMIC DNA]</scope>
</reference>
<name>W2SIZ4_NECAM</name>
<sequence>MQSDRCPKKMMKLRLRQLFLPAEREMNLFGSCLPYFGNCLECMQGPSFSATASYSQMANPLSPSIRLDVAKSVVVSDEVTQKRQGGHQKFLVKEAEKVALSSMEAE</sequence>
<accession>W2SIZ4</accession>
<evidence type="ECO:0000313" key="1">
    <source>
        <dbReference type="EMBL" id="ETN69543.1"/>
    </source>
</evidence>
<evidence type="ECO:0000313" key="2">
    <source>
        <dbReference type="Proteomes" id="UP000053676"/>
    </source>
</evidence>
<dbReference type="Proteomes" id="UP000053676">
    <property type="component" value="Unassembled WGS sequence"/>
</dbReference>